<dbReference type="Proteomes" id="UP000240572">
    <property type="component" value="Unassembled WGS sequence"/>
</dbReference>
<protein>
    <submittedName>
        <fullName evidence="1">Uncharacterized protein</fullName>
    </submittedName>
</protein>
<proteinExistence type="predicted"/>
<dbReference type="EMBL" id="PYGD01000002">
    <property type="protein sequence ID" value="PSK93078.1"/>
    <property type="molecule type" value="Genomic_DNA"/>
</dbReference>
<gene>
    <name evidence="1" type="ORF">B0I18_10247</name>
</gene>
<sequence>MPYISVSQHRKFCEYVSEKLEDLKSGEPMPAGYTDMEDRFRNMQQLFDAYQKRLGELQDITLQYEKLKKETRILLRKKYMKQKTRKVTLDLQELKLNIS</sequence>
<keyword evidence="2" id="KW-1185">Reference proteome</keyword>
<comment type="caution">
    <text evidence="1">The sequence shown here is derived from an EMBL/GenBank/DDBJ whole genome shotgun (WGS) entry which is preliminary data.</text>
</comment>
<dbReference type="RefSeq" id="WP_106522109.1">
    <property type="nucleotide sequence ID" value="NZ_PYGD01000002.1"/>
</dbReference>
<reference evidence="1 2" key="1">
    <citation type="submission" date="2018-03" db="EMBL/GenBank/DDBJ databases">
        <title>Genomic Encyclopedia of Type Strains, Phase III (KMG-III): the genomes of soil and plant-associated and newly described type strains.</title>
        <authorList>
            <person name="Whitman W."/>
        </authorList>
    </citation>
    <scope>NUCLEOTIDE SEQUENCE [LARGE SCALE GENOMIC DNA]</scope>
    <source>
        <strain evidence="1 2">CGMCC 1.12700</strain>
    </source>
</reference>
<evidence type="ECO:0000313" key="1">
    <source>
        <dbReference type="EMBL" id="PSK93078.1"/>
    </source>
</evidence>
<organism evidence="1 2">
    <name type="scientific">Taibaiella chishuiensis</name>
    <dbReference type="NCBI Taxonomy" id="1434707"/>
    <lineage>
        <taxon>Bacteria</taxon>
        <taxon>Pseudomonadati</taxon>
        <taxon>Bacteroidota</taxon>
        <taxon>Chitinophagia</taxon>
        <taxon>Chitinophagales</taxon>
        <taxon>Chitinophagaceae</taxon>
        <taxon>Taibaiella</taxon>
    </lineage>
</organism>
<dbReference type="AlphaFoldDB" id="A0A2P8D795"/>
<evidence type="ECO:0000313" key="2">
    <source>
        <dbReference type="Proteomes" id="UP000240572"/>
    </source>
</evidence>
<name>A0A2P8D795_9BACT</name>
<accession>A0A2P8D795</accession>